<name>C9ZL86_TRYB9</name>
<evidence type="ECO:0000256" key="1">
    <source>
        <dbReference type="SAM" id="MobiDB-lite"/>
    </source>
</evidence>
<evidence type="ECO:0000313" key="3">
    <source>
        <dbReference type="Proteomes" id="UP000002316"/>
    </source>
</evidence>
<gene>
    <name evidence="2" type="ORF">TbgDal_III4370</name>
</gene>
<dbReference type="GeneID" id="23859234"/>
<dbReference type="KEGG" id="tbg:TbgDal_III4370"/>
<proteinExistence type="predicted"/>
<dbReference type="EMBL" id="FN554966">
    <property type="protein sequence ID" value="CBH10095.1"/>
    <property type="molecule type" value="Genomic_DNA"/>
</dbReference>
<dbReference type="Proteomes" id="UP000002316">
    <property type="component" value="Chromosome 3"/>
</dbReference>
<organism evidence="2 3">
    <name type="scientific">Trypanosoma brucei gambiense (strain MHOM/CI/86/DAL972)</name>
    <dbReference type="NCBI Taxonomy" id="679716"/>
    <lineage>
        <taxon>Eukaryota</taxon>
        <taxon>Discoba</taxon>
        <taxon>Euglenozoa</taxon>
        <taxon>Kinetoplastea</taxon>
        <taxon>Metakinetoplastina</taxon>
        <taxon>Trypanosomatida</taxon>
        <taxon>Trypanosomatidae</taxon>
        <taxon>Trypanosoma</taxon>
    </lineage>
</organism>
<feature type="region of interest" description="Disordered" evidence="1">
    <location>
        <begin position="1"/>
        <end position="33"/>
    </location>
</feature>
<protein>
    <submittedName>
        <fullName evidence="2">Uncharacterized protein</fullName>
    </submittedName>
</protein>
<feature type="compositionally biased region" description="Basic residues" evidence="1">
    <location>
        <begin position="95"/>
        <end position="107"/>
    </location>
</feature>
<feature type="compositionally biased region" description="Low complexity" evidence="1">
    <location>
        <begin position="84"/>
        <end position="94"/>
    </location>
</feature>
<dbReference type="RefSeq" id="XP_011772385.1">
    <property type="nucleotide sequence ID" value="XM_011774083.1"/>
</dbReference>
<reference evidence="3" key="1">
    <citation type="journal article" date="2010" name="PLoS Negl. Trop. Dis.">
        <title>The genome sequence of Trypanosoma brucei gambiense, causative agent of chronic human african trypanosomiasis.</title>
        <authorList>
            <person name="Jackson A.P."/>
            <person name="Sanders M."/>
            <person name="Berry A."/>
            <person name="McQuillan J."/>
            <person name="Aslett M.A."/>
            <person name="Quail M.A."/>
            <person name="Chukualim B."/>
            <person name="Capewell P."/>
            <person name="MacLeod A."/>
            <person name="Melville S.E."/>
            <person name="Gibson W."/>
            <person name="Barry J.D."/>
            <person name="Berriman M."/>
            <person name="Hertz-Fowler C."/>
        </authorList>
    </citation>
    <scope>NUCLEOTIDE SEQUENCE [LARGE SCALE GENOMIC DNA]</scope>
    <source>
        <strain evidence="3">MHOM/CI/86/DAL972</strain>
    </source>
</reference>
<dbReference type="AlphaFoldDB" id="C9ZL86"/>
<feature type="region of interest" description="Disordered" evidence="1">
    <location>
        <begin position="71"/>
        <end position="120"/>
    </location>
</feature>
<sequence>MSVAHHLRMSGGRRKRPLPRPPPPPKKKKTRALQRFQNYRNIYIYIYSSRLSSVYLPARAAAALKVFQQRGTHPPPFKHNNAHTTNEPTPTTTTMRRKKKRKKKKEKRNTTVGFQGGKKC</sequence>
<accession>C9ZL86</accession>
<feature type="compositionally biased region" description="Basic residues" evidence="1">
    <location>
        <begin position="1"/>
        <end position="18"/>
    </location>
</feature>
<evidence type="ECO:0000313" key="2">
    <source>
        <dbReference type="EMBL" id="CBH10095.1"/>
    </source>
</evidence>